<protein>
    <submittedName>
        <fullName evidence="2">Uncharacterized protein</fullName>
    </submittedName>
</protein>
<evidence type="ECO:0000313" key="3">
    <source>
        <dbReference type="Proteomes" id="UP000614334"/>
    </source>
</evidence>
<name>A0A8H7IAT9_9AGAM</name>
<comment type="caution">
    <text evidence="2">The sequence shown here is derived from an EMBL/GenBank/DDBJ whole genome shotgun (WGS) entry which is preliminary data.</text>
</comment>
<feature type="compositionally biased region" description="Polar residues" evidence="1">
    <location>
        <begin position="116"/>
        <end position="136"/>
    </location>
</feature>
<dbReference type="Proteomes" id="UP000614334">
    <property type="component" value="Unassembled WGS sequence"/>
</dbReference>
<dbReference type="AlphaFoldDB" id="A0A8H7IAT9"/>
<accession>A0A8H7IAT9</accession>
<reference evidence="2" key="1">
    <citation type="submission" date="2020-09" db="EMBL/GenBank/DDBJ databases">
        <title>Comparative genome analyses of four rice-infecting Rhizoctonia solani isolates reveal extensive enrichment of homogalacturonan modification genes.</title>
        <authorList>
            <person name="Lee D.-Y."/>
            <person name="Jeon J."/>
            <person name="Kim K.-T."/>
            <person name="Cheong K."/>
            <person name="Song H."/>
            <person name="Choi G."/>
            <person name="Ko J."/>
            <person name="Opiyo S.O."/>
            <person name="Zuo S."/>
            <person name="Madhav S."/>
            <person name="Lee Y.-H."/>
            <person name="Wang G.-L."/>
        </authorList>
    </citation>
    <scope>NUCLEOTIDE SEQUENCE</scope>
    <source>
        <strain evidence="2">AG1-IA B2</strain>
    </source>
</reference>
<feature type="compositionally biased region" description="Low complexity" evidence="1">
    <location>
        <begin position="140"/>
        <end position="165"/>
    </location>
</feature>
<gene>
    <name evidence="2" type="ORF">RHS01_07047</name>
</gene>
<feature type="compositionally biased region" description="Polar residues" evidence="1">
    <location>
        <begin position="87"/>
        <end position="101"/>
    </location>
</feature>
<feature type="region of interest" description="Disordered" evidence="1">
    <location>
        <begin position="1"/>
        <end position="176"/>
    </location>
</feature>
<proteinExistence type="predicted"/>
<dbReference type="EMBL" id="JACYCF010000013">
    <property type="protein sequence ID" value="KAF8753507.1"/>
    <property type="molecule type" value="Genomic_DNA"/>
</dbReference>
<organism evidence="2 3">
    <name type="scientific">Rhizoctonia solani</name>
    <dbReference type="NCBI Taxonomy" id="456999"/>
    <lineage>
        <taxon>Eukaryota</taxon>
        <taxon>Fungi</taxon>
        <taxon>Dikarya</taxon>
        <taxon>Basidiomycota</taxon>
        <taxon>Agaricomycotina</taxon>
        <taxon>Agaricomycetes</taxon>
        <taxon>Cantharellales</taxon>
        <taxon>Ceratobasidiaceae</taxon>
        <taxon>Rhizoctonia</taxon>
    </lineage>
</organism>
<sequence length="203" mass="22366">MAINTAHIVSHYAQPKPRGFQWNPRPLKLAKSYPVPSRPRIPSAQSLPDAPQPVVRVQNEQQEESIPVEEAKPDVSESQPEESQVETASSNNTTSPLSINSELVAEPGVSPEDFLSQPQRTHQWSHLRTAGSTSRPLTDRPSSSMSNISSTSNRSRPPSAMSVSGRTRRSSSRTSLRQSTARLWALDLLEPSRTAFIDTSFVI</sequence>
<evidence type="ECO:0000256" key="1">
    <source>
        <dbReference type="SAM" id="MobiDB-lite"/>
    </source>
</evidence>
<evidence type="ECO:0000313" key="2">
    <source>
        <dbReference type="EMBL" id="KAF8753507.1"/>
    </source>
</evidence>